<proteinExistence type="predicted"/>
<protein>
    <submittedName>
        <fullName evidence="3">Uncharacterized protein</fullName>
    </submittedName>
</protein>
<feature type="chain" id="PRO_5041311216" evidence="2">
    <location>
        <begin position="22"/>
        <end position="123"/>
    </location>
</feature>
<reference evidence="3" key="1">
    <citation type="submission" date="2023-06" db="EMBL/GenBank/DDBJ databases">
        <title>Genomic analysis of the entomopathogenic nematode Steinernema hermaphroditum.</title>
        <authorList>
            <person name="Schwarz E.M."/>
            <person name="Heppert J.K."/>
            <person name="Baniya A."/>
            <person name="Schwartz H.T."/>
            <person name="Tan C.-H."/>
            <person name="Antoshechkin I."/>
            <person name="Sternberg P.W."/>
            <person name="Goodrich-Blair H."/>
            <person name="Dillman A.R."/>
        </authorList>
    </citation>
    <scope>NUCLEOTIDE SEQUENCE</scope>
    <source>
        <strain evidence="3">PS9179</strain>
        <tissue evidence="3">Whole animal</tissue>
    </source>
</reference>
<feature type="signal peptide" evidence="2">
    <location>
        <begin position="1"/>
        <end position="21"/>
    </location>
</feature>
<dbReference type="EMBL" id="JAUCMV010000001">
    <property type="protein sequence ID" value="KAK0426971.1"/>
    <property type="molecule type" value="Genomic_DNA"/>
</dbReference>
<accession>A0AA39INQ2</accession>
<evidence type="ECO:0000313" key="4">
    <source>
        <dbReference type="Proteomes" id="UP001175271"/>
    </source>
</evidence>
<comment type="caution">
    <text evidence="3">The sequence shown here is derived from an EMBL/GenBank/DDBJ whole genome shotgun (WGS) entry which is preliminary data.</text>
</comment>
<keyword evidence="2" id="KW-0732">Signal</keyword>
<feature type="compositionally biased region" description="Polar residues" evidence="1">
    <location>
        <begin position="48"/>
        <end position="61"/>
    </location>
</feature>
<dbReference type="AlphaFoldDB" id="A0AA39INQ2"/>
<evidence type="ECO:0000313" key="3">
    <source>
        <dbReference type="EMBL" id="KAK0426971.1"/>
    </source>
</evidence>
<evidence type="ECO:0000256" key="1">
    <source>
        <dbReference type="SAM" id="MobiDB-lite"/>
    </source>
</evidence>
<keyword evidence="4" id="KW-1185">Reference proteome</keyword>
<dbReference type="Proteomes" id="UP001175271">
    <property type="component" value="Unassembled WGS sequence"/>
</dbReference>
<feature type="region of interest" description="Disordered" evidence="1">
    <location>
        <begin position="46"/>
        <end position="65"/>
    </location>
</feature>
<name>A0AA39INQ2_9BILA</name>
<sequence length="123" mass="14269">MKWSFSLAALCLLLQIPRLPCEEKLLLEIEKQLAPDPVEPCKIRRHFNGTQTTASPTSNPRVENPKSVPRCEMKFSARLPAIYFFFSLPVIYCQDRILSDVFQRFAEETSEREGSFFRKPTRS</sequence>
<gene>
    <name evidence="3" type="ORF">QR680_009996</name>
</gene>
<organism evidence="3 4">
    <name type="scientific">Steinernema hermaphroditum</name>
    <dbReference type="NCBI Taxonomy" id="289476"/>
    <lineage>
        <taxon>Eukaryota</taxon>
        <taxon>Metazoa</taxon>
        <taxon>Ecdysozoa</taxon>
        <taxon>Nematoda</taxon>
        <taxon>Chromadorea</taxon>
        <taxon>Rhabditida</taxon>
        <taxon>Tylenchina</taxon>
        <taxon>Panagrolaimomorpha</taxon>
        <taxon>Strongyloidoidea</taxon>
        <taxon>Steinernematidae</taxon>
        <taxon>Steinernema</taxon>
    </lineage>
</organism>
<evidence type="ECO:0000256" key="2">
    <source>
        <dbReference type="SAM" id="SignalP"/>
    </source>
</evidence>